<reference evidence="1" key="1">
    <citation type="submission" date="2022-11" db="EMBL/GenBank/DDBJ databases">
        <title>Genome Resource of Sclerotinia nivalis Strain SnTB1, a Plant Pathogen Isolated from American Ginseng.</title>
        <authorList>
            <person name="Fan S."/>
        </authorList>
    </citation>
    <scope>NUCLEOTIDE SEQUENCE</scope>
    <source>
        <strain evidence="1">SnTB1</strain>
    </source>
</reference>
<comment type="caution">
    <text evidence="1">The sequence shown here is derived from an EMBL/GenBank/DDBJ whole genome shotgun (WGS) entry which is preliminary data.</text>
</comment>
<organism evidence="1 2">
    <name type="scientific">Sclerotinia nivalis</name>
    <dbReference type="NCBI Taxonomy" id="352851"/>
    <lineage>
        <taxon>Eukaryota</taxon>
        <taxon>Fungi</taxon>
        <taxon>Dikarya</taxon>
        <taxon>Ascomycota</taxon>
        <taxon>Pezizomycotina</taxon>
        <taxon>Leotiomycetes</taxon>
        <taxon>Helotiales</taxon>
        <taxon>Sclerotiniaceae</taxon>
        <taxon>Sclerotinia</taxon>
    </lineage>
</organism>
<evidence type="ECO:0000313" key="1">
    <source>
        <dbReference type="EMBL" id="KAJ8070338.1"/>
    </source>
</evidence>
<dbReference type="InterPro" id="IPR012337">
    <property type="entry name" value="RNaseH-like_sf"/>
</dbReference>
<sequence>MIDTLEKLDEFLPILSQLKDGVELALDCEGTPSEDEKGLRIPGGGFGRNGDMSFLSMTIISMNKTYVFDVWELKRTTFERESKDGLSLKKVLESHDRIQLWWDVRSDWDTLYHKFGIQIGKVRDVQLMELLSRSGQKSRICGLMRVMREEGGKFMSPAELNVWLGEKKAGGDYFRKHGWRPLTARPINDTARSYIAGDTECLYQLQNRLQNRLGHWAFRMQGKTVGGLMDAIGKRSTLQATTEDLMEFIDQQSAIRAHYATSPGFAFKSSAEMTIPPPAFLRITDFWEENYDRIVKRRAEEWESMR</sequence>
<accession>A0A9X0DRI0</accession>
<dbReference type="InterPro" id="IPR036397">
    <property type="entry name" value="RNaseH_sf"/>
</dbReference>
<dbReference type="GO" id="GO:0003676">
    <property type="term" value="F:nucleic acid binding"/>
    <property type="evidence" value="ECO:0007669"/>
    <property type="project" value="InterPro"/>
</dbReference>
<dbReference type="EMBL" id="JAPEIS010000001">
    <property type="protein sequence ID" value="KAJ8070338.1"/>
    <property type="molecule type" value="Genomic_DNA"/>
</dbReference>
<dbReference type="OrthoDB" id="428177at2759"/>
<proteinExistence type="predicted"/>
<dbReference type="SUPFAM" id="SSF53098">
    <property type="entry name" value="Ribonuclease H-like"/>
    <property type="match status" value="1"/>
</dbReference>
<keyword evidence="2" id="KW-1185">Reference proteome</keyword>
<protein>
    <recommendedName>
        <fullName evidence="3">3'-5' exonuclease domain-containing protein</fullName>
    </recommendedName>
</protein>
<dbReference type="AlphaFoldDB" id="A0A9X0DRI0"/>
<dbReference type="PANTHER" id="PTHR43040">
    <property type="entry name" value="RIBONUCLEASE D"/>
    <property type="match status" value="1"/>
</dbReference>
<evidence type="ECO:0008006" key="3">
    <source>
        <dbReference type="Google" id="ProtNLM"/>
    </source>
</evidence>
<evidence type="ECO:0000313" key="2">
    <source>
        <dbReference type="Proteomes" id="UP001152300"/>
    </source>
</evidence>
<dbReference type="PANTHER" id="PTHR43040:SF1">
    <property type="entry name" value="RIBONUCLEASE D"/>
    <property type="match status" value="1"/>
</dbReference>
<dbReference type="Gene3D" id="3.30.420.10">
    <property type="entry name" value="Ribonuclease H-like superfamily/Ribonuclease H"/>
    <property type="match status" value="1"/>
</dbReference>
<gene>
    <name evidence="1" type="ORF">OCU04_000718</name>
</gene>
<name>A0A9X0DRI0_9HELO</name>
<dbReference type="Proteomes" id="UP001152300">
    <property type="component" value="Unassembled WGS sequence"/>
</dbReference>